<feature type="chain" id="PRO_5045589388" description="Protein kinase domain-containing protein" evidence="5">
    <location>
        <begin position="31"/>
        <end position="729"/>
    </location>
</feature>
<comment type="subcellular location">
    <subcellularLocation>
        <location evidence="1">Membrane</location>
        <topology evidence="1">Single-pass membrane protein</topology>
    </subcellularLocation>
</comment>
<keyword evidence="3" id="KW-0067">ATP-binding</keyword>
<gene>
    <name evidence="7" type="ORF">ODALV1_LOCUS18138</name>
</gene>
<dbReference type="InterPro" id="IPR000719">
    <property type="entry name" value="Prot_kinase_dom"/>
</dbReference>
<keyword evidence="8" id="KW-1185">Reference proteome</keyword>
<dbReference type="CDD" id="cd00192">
    <property type="entry name" value="PTKc"/>
    <property type="match status" value="1"/>
</dbReference>
<reference evidence="7 8" key="1">
    <citation type="submission" date="2024-08" db="EMBL/GenBank/DDBJ databases">
        <authorList>
            <person name="Cucini C."/>
            <person name="Frati F."/>
        </authorList>
    </citation>
    <scope>NUCLEOTIDE SEQUENCE [LARGE SCALE GENOMIC DNA]</scope>
</reference>
<keyword evidence="4" id="KW-1133">Transmembrane helix</keyword>
<dbReference type="PROSITE" id="PS00109">
    <property type="entry name" value="PROTEIN_KINASE_TYR"/>
    <property type="match status" value="1"/>
</dbReference>
<dbReference type="PRINTS" id="PR00109">
    <property type="entry name" value="TYRKINASE"/>
</dbReference>
<dbReference type="Pfam" id="PF07714">
    <property type="entry name" value="PK_Tyr_Ser-Thr"/>
    <property type="match status" value="1"/>
</dbReference>
<comment type="catalytic activity">
    <reaction evidence="2">
        <text>L-tyrosyl-[protein] + ATP = O-phospho-L-tyrosyl-[protein] + ADP + H(+)</text>
        <dbReference type="Rhea" id="RHEA:10596"/>
        <dbReference type="Rhea" id="RHEA-COMP:10136"/>
        <dbReference type="Rhea" id="RHEA-COMP:20101"/>
        <dbReference type="ChEBI" id="CHEBI:15378"/>
        <dbReference type="ChEBI" id="CHEBI:30616"/>
        <dbReference type="ChEBI" id="CHEBI:46858"/>
        <dbReference type="ChEBI" id="CHEBI:61978"/>
        <dbReference type="ChEBI" id="CHEBI:456216"/>
        <dbReference type="EC" id="2.7.10.1"/>
    </reaction>
</comment>
<dbReference type="Gene3D" id="3.20.20.80">
    <property type="entry name" value="Glycosidases"/>
    <property type="match status" value="1"/>
</dbReference>
<evidence type="ECO:0000256" key="2">
    <source>
        <dbReference type="ARBA" id="ARBA00051243"/>
    </source>
</evidence>
<feature type="transmembrane region" description="Helical" evidence="4">
    <location>
        <begin position="362"/>
        <end position="384"/>
    </location>
</feature>
<dbReference type="InterPro" id="IPR017441">
    <property type="entry name" value="Protein_kinase_ATP_BS"/>
</dbReference>
<dbReference type="PANTHER" id="PTHR24416">
    <property type="entry name" value="TYROSINE-PROTEIN KINASE RECEPTOR"/>
    <property type="match status" value="1"/>
</dbReference>
<evidence type="ECO:0000256" key="3">
    <source>
        <dbReference type="PROSITE-ProRule" id="PRU10141"/>
    </source>
</evidence>
<dbReference type="Gene3D" id="1.10.510.10">
    <property type="entry name" value="Transferase(Phosphotransferase) domain 1"/>
    <property type="match status" value="1"/>
</dbReference>
<dbReference type="InterPro" id="IPR017853">
    <property type="entry name" value="GH"/>
</dbReference>
<evidence type="ECO:0000313" key="7">
    <source>
        <dbReference type="EMBL" id="CAL8118447.1"/>
    </source>
</evidence>
<comment type="caution">
    <text evidence="7">The sequence shown here is derived from an EMBL/GenBank/DDBJ whole genome shotgun (WGS) entry which is preliminary data.</text>
</comment>
<feature type="domain" description="Protein kinase" evidence="6">
    <location>
        <begin position="440"/>
        <end position="719"/>
    </location>
</feature>
<sequence length="729" mass="82338">MTKLTNINVTCVFWITILGFILDTFKSVDSEVGVAYSPFVQDEDHPGTDSYTMQDVKVMLEIIAEEKIHLVSTYGVGAPDERYVVNSTWTRCSSVVHTALAAAQLNKEKHKTELSIYQGLYPVVPSQIQLDSEIEVGFEMANAANAIHKDTVKGIIFPSDITFGRLKDMKEKVLTVSNRTRSLNLQFGTRLVDCAETIPKQDKTDKNIQDMIRLFDFIICQTMPNANTFANGPERFKRRITNGISDVTKALKQMGLSTQVILESGWPGGRNLDRQNTVEDMFKFWELLKHWSNNGTEKRLVFMHEAFNNPWKDSINAIRWGAHYGLWKHKNTNDNSKNGYSRKEAEILAPRSNETGGTSNELIIGIVFGTVLFILVVIMMILLYRRVTKLNNNKLSPEEIRQFLDGIVANEVVDPEAKDNAWKRAPYNREFELAKHAFFIDKTDLLGSGAFGSVFKGTITGLVNPVAFKMTRPDCPVSALRGLLSEIKILSHLGKHDNIVSICGAYTTELENGIVYVATELCSNSSLEKYLRINKTSYANIDTTRYVASPPGLPSPVITDSQLLQWSVDIASAMEYISSRNVIHADLAARNILLTENLTAKVTDFGLSRRLYEYTEYVKKNQEPLPWRWMAVESLKQLEFSTKSDVWSYGITLWEMYSLGDIPYPGLSWDINFVTELENGLRMQSPSRAPSNIYGIMTSSWNLDPARRPTFQTIKNTLLAMLVNNTKCK</sequence>
<evidence type="ECO:0000256" key="5">
    <source>
        <dbReference type="SAM" id="SignalP"/>
    </source>
</evidence>
<dbReference type="PROSITE" id="PS50011">
    <property type="entry name" value="PROTEIN_KINASE_DOM"/>
    <property type="match status" value="1"/>
</dbReference>
<dbReference type="InterPro" id="IPR008266">
    <property type="entry name" value="Tyr_kinase_AS"/>
</dbReference>
<evidence type="ECO:0000313" key="8">
    <source>
        <dbReference type="Proteomes" id="UP001642540"/>
    </source>
</evidence>
<evidence type="ECO:0000256" key="1">
    <source>
        <dbReference type="ARBA" id="ARBA00004167"/>
    </source>
</evidence>
<keyword evidence="4" id="KW-0812">Transmembrane</keyword>
<dbReference type="PROSITE" id="PS00107">
    <property type="entry name" value="PROTEIN_KINASE_ATP"/>
    <property type="match status" value="1"/>
</dbReference>
<dbReference type="InterPro" id="IPR050122">
    <property type="entry name" value="RTK"/>
</dbReference>
<dbReference type="InterPro" id="IPR011009">
    <property type="entry name" value="Kinase-like_dom_sf"/>
</dbReference>
<dbReference type="SUPFAM" id="SSF56112">
    <property type="entry name" value="Protein kinase-like (PK-like)"/>
    <property type="match status" value="1"/>
</dbReference>
<organism evidence="7 8">
    <name type="scientific">Orchesella dallaii</name>
    <dbReference type="NCBI Taxonomy" id="48710"/>
    <lineage>
        <taxon>Eukaryota</taxon>
        <taxon>Metazoa</taxon>
        <taxon>Ecdysozoa</taxon>
        <taxon>Arthropoda</taxon>
        <taxon>Hexapoda</taxon>
        <taxon>Collembola</taxon>
        <taxon>Entomobryomorpha</taxon>
        <taxon>Entomobryoidea</taxon>
        <taxon>Orchesellidae</taxon>
        <taxon>Orchesellinae</taxon>
        <taxon>Orchesella</taxon>
    </lineage>
</organism>
<feature type="signal peptide" evidence="5">
    <location>
        <begin position="1"/>
        <end position="30"/>
    </location>
</feature>
<proteinExistence type="predicted"/>
<dbReference type="SUPFAM" id="SSF51445">
    <property type="entry name" value="(Trans)glycosidases"/>
    <property type="match status" value="1"/>
</dbReference>
<name>A0ABP1R2V8_9HEXA</name>
<evidence type="ECO:0000256" key="4">
    <source>
        <dbReference type="SAM" id="Phobius"/>
    </source>
</evidence>
<evidence type="ECO:0000259" key="6">
    <source>
        <dbReference type="PROSITE" id="PS50011"/>
    </source>
</evidence>
<keyword evidence="5" id="KW-0732">Signal</keyword>
<keyword evidence="3" id="KW-0547">Nucleotide-binding</keyword>
<protein>
    <recommendedName>
        <fullName evidence="6">Protein kinase domain-containing protein</fullName>
    </recommendedName>
</protein>
<dbReference type="Proteomes" id="UP001642540">
    <property type="component" value="Unassembled WGS sequence"/>
</dbReference>
<dbReference type="InterPro" id="IPR001245">
    <property type="entry name" value="Ser-Thr/Tyr_kinase_cat_dom"/>
</dbReference>
<dbReference type="EMBL" id="CAXLJM020000057">
    <property type="protein sequence ID" value="CAL8118447.1"/>
    <property type="molecule type" value="Genomic_DNA"/>
</dbReference>
<dbReference type="PANTHER" id="PTHR24416:SF600">
    <property type="entry name" value="PDGF- AND VEGF-RECEPTOR RELATED, ISOFORM J"/>
    <property type="match status" value="1"/>
</dbReference>
<keyword evidence="4" id="KW-0472">Membrane</keyword>
<dbReference type="Gene3D" id="3.30.200.20">
    <property type="entry name" value="Phosphorylase Kinase, domain 1"/>
    <property type="match status" value="1"/>
</dbReference>
<feature type="binding site" evidence="3">
    <location>
        <position position="469"/>
    </location>
    <ligand>
        <name>ATP</name>
        <dbReference type="ChEBI" id="CHEBI:30616"/>
    </ligand>
</feature>
<accession>A0ABP1R2V8</accession>